<dbReference type="PANTHER" id="PTHR43124">
    <property type="entry name" value="PURINE EFFLUX PUMP PBUE"/>
    <property type="match status" value="1"/>
</dbReference>
<feature type="transmembrane region" description="Helical" evidence="7">
    <location>
        <begin position="282"/>
        <end position="300"/>
    </location>
</feature>
<evidence type="ECO:0000256" key="2">
    <source>
        <dbReference type="ARBA" id="ARBA00022448"/>
    </source>
</evidence>
<dbReference type="InterPro" id="IPR050189">
    <property type="entry name" value="MFS_Efflux_Transporters"/>
</dbReference>
<feature type="transmembrane region" description="Helical" evidence="7">
    <location>
        <begin position="53"/>
        <end position="70"/>
    </location>
</feature>
<feature type="transmembrane region" description="Helical" evidence="7">
    <location>
        <begin position="163"/>
        <end position="184"/>
    </location>
</feature>
<evidence type="ECO:0000259" key="8">
    <source>
        <dbReference type="PROSITE" id="PS50850"/>
    </source>
</evidence>
<keyword evidence="4 7" id="KW-0812">Transmembrane</keyword>
<dbReference type="EMBL" id="CP141615">
    <property type="protein sequence ID" value="WRP16032.1"/>
    <property type="molecule type" value="Genomic_DNA"/>
</dbReference>
<dbReference type="SUPFAM" id="SSF103473">
    <property type="entry name" value="MFS general substrate transporter"/>
    <property type="match status" value="1"/>
</dbReference>
<dbReference type="Proteomes" id="UP001332192">
    <property type="component" value="Chromosome"/>
</dbReference>
<evidence type="ECO:0000256" key="5">
    <source>
        <dbReference type="ARBA" id="ARBA00022989"/>
    </source>
</evidence>
<accession>A0ABZ1BT78</accession>
<protein>
    <submittedName>
        <fullName evidence="9">MFS transporter</fullName>
    </submittedName>
</protein>
<dbReference type="PROSITE" id="PS50850">
    <property type="entry name" value="MFS"/>
    <property type="match status" value="1"/>
</dbReference>
<feature type="transmembrane region" description="Helical" evidence="7">
    <location>
        <begin position="12"/>
        <end position="33"/>
    </location>
</feature>
<dbReference type="PANTHER" id="PTHR43124:SF3">
    <property type="entry name" value="CHLORAMPHENICOL EFFLUX PUMP RV0191"/>
    <property type="match status" value="1"/>
</dbReference>
<organism evidence="9 10">
    <name type="scientific">Carboxydichorda subterranea</name>
    <dbReference type="NCBI Taxonomy" id="3109565"/>
    <lineage>
        <taxon>Bacteria</taxon>
        <taxon>Bacillati</taxon>
        <taxon>Bacillota</taxon>
        <taxon>Limnochordia</taxon>
        <taxon>Limnochordales</taxon>
        <taxon>Geochordaceae</taxon>
        <taxon>Carboxydichorda</taxon>
    </lineage>
</organism>
<evidence type="ECO:0000256" key="3">
    <source>
        <dbReference type="ARBA" id="ARBA00022475"/>
    </source>
</evidence>
<dbReference type="InterPro" id="IPR020846">
    <property type="entry name" value="MFS_dom"/>
</dbReference>
<dbReference type="Gene3D" id="1.20.1250.20">
    <property type="entry name" value="MFS general substrate transporter like domains"/>
    <property type="match status" value="1"/>
</dbReference>
<feature type="domain" description="Major facilitator superfamily (MFS) profile" evidence="8">
    <location>
        <begin position="11"/>
        <end position="393"/>
    </location>
</feature>
<feature type="transmembrane region" description="Helical" evidence="7">
    <location>
        <begin position="370"/>
        <end position="389"/>
    </location>
</feature>
<keyword evidence="3" id="KW-1003">Cell membrane</keyword>
<feature type="transmembrane region" description="Helical" evidence="7">
    <location>
        <begin position="341"/>
        <end position="364"/>
    </location>
</feature>
<feature type="transmembrane region" description="Helical" evidence="7">
    <location>
        <begin position="136"/>
        <end position="157"/>
    </location>
</feature>
<comment type="subcellular location">
    <subcellularLocation>
        <location evidence="1">Cell membrane</location>
        <topology evidence="1">Multi-pass membrane protein</topology>
    </subcellularLocation>
</comment>
<reference evidence="9 10" key="1">
    <citation type="journal article" date="2024" name="Front. Microbiol.">
        <title>Novel thermophilic genera Geochorda gen. nov. and Carboxydochorda gen. nov. from the deep terrestrial subsurface reveal the ecophysiological diversity in the class Limnochordia.</title>
        <authorList>
            <person name="Karnachuk O.V."/>
            <person name="Lukina A.P."/>
            <person name="Avakyan M.R."/>
            <person name="Kadnikov V.V."/>
            <person name="Begmatov S."/>
            <person name="Beletsky A.V."/>
            <person name="Vlasova K.G."/>
            <person name="Novikov A.A."/>
            <person name="Shcherbakova V.A."/>
            <person name="Mardanov A.V."/>
            <person name="Ravin N.V."/>
        </authorList>
    </citation>
    <scope>NUCLEOTIDE SEQUENCE [LARGE SCALE GENOMIC DNA]</scope>
    <source>
        <strain evidence="9 10">L945</strain>
    </source>
</reference>
<evidence type="ECO:0000256" key="6">
    <source>
        <dbReference type="ARBA" id="ARBA00023136"/>
    </source>
</evidence>
<gene>
    <name evidence="9" type="ORF">U7230_07895</name>
</gene>
<keyword evidence="5 7" id="KW-1133">Transmembrane helix</keyword>
<feature type="transmembrane region" description="Helical" evidence="7">
    <location>
        <begin position="306"/>
        <end position="329"/>
    </location>
</feature>
<sequence length="400" mass="40671">MDNAGRNVRVTLVASALASGLVFLGVSMTRPLLPLLLRQWGASAPTVGVTASLYALLPLVLAIPTGYWIDHVGPRRAALLGSLGLGSALAVVAAAPSERAVAFSQLLAGQGQLVVVLATQAAVVSGASGRQLERNVGLLLVSAAVVRILGPAMGGAIASRWGVLAAFAAAGATTGLAVLPSCLLESRTHAGPAGPARPALTAMARVAGWLRREPVMQATVVVTLGVLLGESVRQVFLPLVLAGRSYGPEVVGAVASAAGLGSIAARPLLGELVQAAGGRWRLAVATLAVTALCAASVPWLEDPWALGVVALVWGAASGLWPSLATVLLAERYRRDEQALALSVRLTANQLAELAGPVTAGLIASQWGLGAAFWATALVCAGLVPGITRWTNGKDEARRRA</sequence>
<proteinExistence type="predicted"/>
<feature type="transmembrane region" description="Helical" evidence="7">
    <location>
        <begin position="102"/>
        <end position="124"/>
    </location>
</feature>
<dbReference type="InterPro" id="IPR036259">
    <property type="entry name" value="MFS_trans_sf"/>
</dbReference>
<dbReference type="RefSeq" id="WP_324715305.1">
    <property type="nucleotide sequence ID" value="NZ_CP141615.1"/>
</dbReference>
<keyword evidence="10" id="KW-1185">Reference proteome</keyword>
<evidence type="ECO:0000313" key="9">
    <source>
        <dbReference type="EMBL" id="WRP16032.1"/>
    </source>
</evidence>
<evidence type="ECO:0000256" key="4">
    <source>
        <dbReference type="ARBA" id="ARBA00022692"/>
    </source>
</evidence>
<dbReference type="Pfam" id="PF07690">
    <property type="entry name" value="MFS_1"/>
    <property type="match status" value="2"/>
</dbReference>
<keyword evidence="6 7" id="KW-0472">Membrane</keyword>
<dbReference type="InterPro" id="IPR011701">
    <property type="entry name" value="MFS"/>
</dbReference>
<name>A0ABZ1BT78_9FIRM</name>
<evidence type="ECO:0000256" key="7">
    <source>
        <dbReference type="SAM" id="Phobius"/>
    </source>
</evidence>
<feature type="transmembrane region" description="Helical" evidence="7">
    <location>
        <begin position="77"/>
        <end position="96"/>
    </location>
</feature>
<evidence type="ECO:0000256" key="1">
    <source>
        <dbReference type="ARBA" id="ARBA00004651"/>
    </source>
</evidence>
<evidence type="ECO:0000313" key="10">
    <source>
        <dbReference type="Proteomes" id="UP001332192"/>
    </source>
</evidence>
<keyword evidence="2" id="KW-0813">Transport</keyword>